<evidence type="ECO:0000313" key="1">
    <source>
        <dbReference type="EMBL" id="KAL0353970.1"/>
    </source>
</evidence>
<comment type="caution">
    <text evidence="1">The sequence shown here is derived from an EMBL/GenBank/DDBJ whole genome shotgun (WGS) entry which is preliminary data.</text>
</comment>
<gene>
    <name evidence="1" type="ORF">Sangu_0978300</name>
</gene>
<dbReference type="EMBL" id="JACGWK010000005">
    <property type="protein sequence ID" value="KAL0353970.1"/>
    <property type="molecule type" value="Genomic_DNA"/>
</dbReference>
<reference evidence="1" key="1">
    <citation type="submission" date="2020-06" db="EMBL/GenBank/DDBJ databases">
        <authorList>
            <person name="Li T."/>
            <person name="Hu X."/>
            <person name="Zhang T."/>
            <person name="Song X."/>
            <person name="Zhang H."/>
            <person name="Dai N."/>
            <person name="Sheng W."/>
            <person name="Hou X."/>
            <person name="Wei L."/>
        </authorList>
    </citation>
    <scope>NUCLEOTIDE SEQUENCE</scope>
    <source>
        <strain evidence="1">G01</strain>
        <tissue evidence="1">Leaf</tissue>
    </source>
</reference>
<reference evidence="1" key="2">
    <citation type="journal article" date="2024" name="Plant">
        <title>Genomic evolution and insights into agronomic trait innovations of Sesamum species.</title>
        <authorList>
            <person name="Miao H."/>
            <person name="Wang L."/>
            <person name="Qu L."/>
            <person name="Liu H."/>
            <person name="Sun Y."/>
            <person name="Le M."/>
            <person name="Wang Q."/>
            <person name="Wei S."/>
            <person name="Zheng Y."/>
            <person name="Lin W."/>
            <person name="Duan Y."/>
            <person name="Cao H."/>
            <person name="Xiong S."/>
            <person name="Wang X."/>
            <person name="Wei L."/>
            <person name="Li C."/>
            <person name="Ma Q."/>
            <person name="Ju M."/>
            <person name="Zhao R."/>
            <person name="Li G."/>
            <person name="Mu C."/>
            <person name="Tian Q."/>
            <person name="Mei H."/>
            <person name="Zhang T."/>
            <person name="Gao T."/>
            <person name="Zhang H."/>
        </authorList>
    </citation>
    <scope>NUCLEOTIDE SEQUENCE</scope>
    <source>
        <strain evidence="1">G01</strain>
    </source>
</reference>
<protein>
    <submittedName>
        <fullName evidence="1">Uncharacterized protein</fullName>
    </submittedName>
</protein>
<sequence>MEPGPVRLHPPTLCCPVICVPQAALSGNGIPMDLWLLNTLMGLLSTKNLTFEPNFELEAD</sequence>
<name>A0AAW2PCI2_9LAMI</name>
<organism evidence="1">
    <name type="scientific">Sesamum angustifolium</name>
    <dbReference type="NCBI Taxonomy" id="2727405"/>
    <lineage>
        <taxon>Eukaryota</taxon>
        <taxon>Viridiplantae</taxon>
        <taxon>Streptophyta</taxon>
        <taxon>Embryophyta</taxon>
        <taxon>Tracheophyta</taxon>
        <taxon>Spermatophyta</taxon>
        <taxon>Magnoliopsida</taxon>
        <taxon>eudicotyledons</taxon>
        <taxon>Gunneridae</taxon>
        <taxon>Pentapetalae</taxon>
        <taxon>asterids</taxon>
        <taxon>lamiids</taxon>
        <taxon>Lamiales</taxon>
        <taxon>Pedaliaceae</taxon>
        <taxon>Sesamum</taxon>
    </lineage>
</organism>
<accession>A0AAW2PCI2</accession>
<proteinExistence type="predicted"/>
<dbReference type="AlphaFoldDB" id="A0AAW2PCI2"/>